<keyword evidence="5" id="KW-0686">Riboflavin biosynthesis</keyword>
<evidence type="ECO:0000256" key="4">
    <source>
        <dbReference type="ARBA" id="ARBA00013950"/>
    </source>
</evidence>
<evidence type="ECO:0000313" key="12">
    <source>
        <dbReference type="Proteomes" id="UP001219525"/>
    </source>
</evidence>
<feature type="region of interest" description="Disordered" evidence="9">
    <location>
        <begin position="401"/>
        <end position="542"/>
    </location>
</feature>
<feature type="region of interest" description="Disordered" evidence="9">
    <location>
        <begin position="246"/>
        <end position="389"/>
    </location>
</feature>
<proteinExistence type="predicted"/>
<dbReference type="EMBL" id="JARJCW010000109">
    <property type="protein sequence ID" value="KAJ7193311.1"/>
    <property type="molecule type" value="Genomic_DNA"/>
</dbReference>
<name>A0AAD6Y0C8_9AGAR</name>
<feature type="region of interest" description="Disordered" evidence="9">
    <location>
        <begin position="649"/>
        <end position="678"/>
    </location>
</feature>
<feature type="region of interest" description="Disordered" evidence="9">
    <location>
        <begin position="726"/>
        <end position="791"/>
    </location>
</feature>
<feature type="domain" description="Lumazine-binding" evidence="10">
    <location>
        <begin position="102"/>
        <end position="206"/>
    </location>
</feature>
<feature type="domain" description="Lumazine-binding" evidence="10">
    <location>
        <begin position="1"/>
        <end position="101"/>
    </location>
</feature>
<feature type="compositionally biased region" description="Low complexity" evidence="9">
    <location>
        <begin position="280"/>
        <end position="320"/>
    </location>
</feature>
<dbReference type="InterPro" id="IPR026017">
    <property type="entry name" value="Lumazine-bd_dom"/>
</dbReference>
<evidence type="ECO:0000256" key="7">
    <source>
        <dbReference type="ARBA" id="ARBA00022737"/>
    </source>
</evidence>
<gene>
    <name evidence="11" type="ORF">GGX14DRAFT_589001</name>
</gene>
<keyword evidence="6" id="KW-0808">Transferase</keyword>
<evidence type="ECO:0000256" key="6">
    <source>
        <dbReference type="ARBA" id="ARBA00022679"/>
    </source>
</evidence>
<feature type="repeat" description="Lumazine-binding" evidence="8">
    <location>
        <begin position="1"/>
        <end position="101"/>
    </location>
</feature>
<feature type="compositionally biased region" description="Low complexity" evidence="9">
    <location>
        <begin position="501"/>
        <end position="527"/>
    </location>
</feature>
<dbReference type="PROSITE" id="PS51177">
    <property type="entry name" value="LUMAZINE_BIND"/>
    <property type="match status" value="2"/>
</dbReference>
<dbReference type="CDD" id="cd00402">
    <property type="entry name" value="Riboflavin_synthase_like"/>
    <property type="match status" value="1"/>
</dbReference>
<feature type="compositionally biased region" description="Acidic residues" evidence="9">
    <location>
        <begin position="752"/>
        <end position="765"/>
    </location>
</feature>
<feature type="compositionally biased region" description="Acidic residues" evidence="9">
    <location>
        <begin position="658"/>
        <end position="672"/>
    </location>
</feature>
<comment type="pathway">
    <text evidence="2">Cofactor biosynthesis; riboflavin biosynthesis; riboflavin from 2-hydroxy-3-oxobutyl phosphate and 5-amino-6-(D-ribitylamino)uracil: step 2/2.</text>
</comment>
<comment type="function">
    <text evidence="1">Catalyzes the dismutation of two molecules of 6,7-dimethyl-8-ribityllumazine, resulting in the formation of riboflavin and 5-amino-6-(D-ribitylamino)uracil.</text>
</comment>
<comment type="caution">
    <text evidence="11">The sequence shown here is derived from an EMBL/GenBank/DDBJ whole genome shotgun (WGS) entry which is preliminary data.</text>
</comment>
<dbReference type="Gene3D" id="2.40.30.20">
    <property type="match status" value="2"/>
</dbReference>
<feature type="compositionally biased region" description="Low complexity" evidence="9">
    <location>
        <begin position="425"/>
        <end position="451"/>
    </location>
</feature>
<feature type="region of interest" description="Disordered" evidence="9">
    <location>
        <begin position="562"/>
        <end position="588"/>
    </location>
</feature>
<dbReference type="NCBIfam" id="TIGR00187">
    <property type="entry name" value="ribE"/>
    <property type="match status" value="1"/>
</dbReference>
<feature type="compositionally biased region" description="Polar residues" evidence="9">
    <location>
        <begin position="345"/>
        <end position="371"/>
    </location>
</feature>
<protein>
    <recommendedName>
        <fullName evidence="4">Riboflavin synthase</fullName>
        <ecNumber evidence="3">2.5.1.9</ecNumber>
    </recommendedName>
</protein>
<evidence type="ECO:0000313" key="11">
    <source>
        <dbReference type="EMBL" id="KAJ7193311.1"/>
    </source>
</evidence>
<dbReference type="GO" id="GO:0004746">
    <property type="term" value="F:riboflavin synthase activity"/>
    <property type="evidence" value="ECO:0007669"/>
    <property type="project" value="UniProtKB-EC"/>
</dbReference>
<dbReference type="FunFam" id="2.40.30.20:FF:000004">
    <property type="entry name" value="Riboflavin synthase, alpha subunit"/>
    <property type="match status" value="1"/>
</dbReference>
<dbReference type="SUPFAM" id="SSF63380">
    <property type="entry name" value="Riboflavin synthase domain-like"/>
    <property type="match status" value="2"/>
</dbReference>
<feature type="repeat" description="Lumazine-binding" evidence="8">
    <location>
        <begin position="102"/>
        <end position="206"/>
    </location>
</feature>
<feature type="compositionally biased region" description="Pro residues" evidence="9">
    <location>
        <begin position="452"/>
        <end position="462"/>
    </location>
</feature>
<keyword evidence="12" id="KW-1185">Reference proteome</keyword>
<dbReference type="Proteomes" id="UP001219525">
    <property type="component" value="Unassembled WGS sequence"/>
</dbReference>
<dbReference type="GO" id="GO:0009231">
    <property type="term" value="P:riboflavin biosynthetic process"/>
    <property type="evidence" value="ECO:0007669"/>
    <property type="project" value="UniProtKB-KW"/>
</dbReference>
<dbReference type="AlphaFoldDB" id="A0AAD6Y0C8"/>
<dbReference type="PANTHER" id="PTHR21098">
    <property type="entry name" value="RIBOFLAVIN SYNTHASE ALPHA CHAIN"/>
    <property type="match status" value="1"/>
</dbReference>
<feature type="compositionally biased region" description="Pro residues" evidence="9">
    <location>
        <begin position="773"/>
        <end position="784"/>
    </location>
</feature>
<evidence type="ECO:0000256" key="5">
    <source>
        <dbReference type="ARBA" id="ARBA00022619"/>
    </source>
</evidence>
<sequence length="791" mass="85060">MFTGLIEHMGTVSAVRLDEAGCTLTISDSAAILGDCHIGDSIAVNGACLTVTEFDAQSHGGWFTVWLANETLERTDLGERKVGDQVNLERAMGAHVRFGGHFVQAHVDTTATIVHRSPDGDSLRLTFELPAPTESRPSLLQYLIPKGYVTIDGASLTLTGVDDARRQFSVMLIQHTQEKITVGRKAIGAKVNVEVDMIAKYIEKSVVAAVAGSGDSGLRRAVENIVESVLAKKGIIVTVRVTESSPQKSYASRSPSPLKSNPSPFRPKAKVNSSATSSLVARKATSAVSSSAVSRTASVKSAASTVSKTSTTPRSASPTRNASVPRPRAVVTRGLTARVDPQGARRQSLTNDTAQPYTSRNVASSPATTVSDMLGLSDDEPYIPGGSPRITAKLSRAKLNSDDIPSSLTLPPSRRGQLHRPRVPSMSSTASSSSSPFYATAATTSAGSPHLYPSPRPSPPSSAKPQYQPFPRDNIGAKYARTNGFPKVDPATVPLPPNSPPMSAVSFSSRSSLSHSSASYAAESENSQLNVTLPGKERDATDANVRGGLENLLGFSGMLEPAESAVDDSDGDADGDRDERAEQLRASATARQIRAEAKSMRKIADLEITNRSLLAINTSLEQTKHRQTKEIRDLRRKLRESRLILPPRDYRAMRSSIGDEDDTDEDEEDGEEAEKALEDHDVTYRRIKVILEGLLGAGRHALETTSTDFPEPVNVTKVLSAYEIPDFDDKEPHEESSSQRPTSPSRVAVPDNSDEEEFRSEDEVEAMTLPRGSPSPTPPTPSPPQRIEIER</sequence>
<dbReference type="NCBIfam" id="NF006767">
    <property type="entry name" value="PRK09289.1"/>
    <property type="match status" value="1"/>
</dbReference>
<feature type="compositionally biased region" description="Acidic residues" evidence="9">
    <location>
        <begin position="565"/>
        <end position="576"/>
    </location>
</feature>
<dbReference type="PANTHER" id="PTHR21098:SF0">
    <property type="entry name" value="RIBOFLAVIN SYNTHASE"/>
    <property type="match status" value="1"/>
</dbReference>
<evidence type="ECO:0000256" key="1">
    <source>
        <dbReference type="ARBA" id="ARBA00002803"/>
    </source>
</evidence>
<evidence type="ECO:0000256" key="2">
    <source>
        <dbReference type="ARBA" id="ARBA00004887"/>
    </source>
</evidence>
<dbReference type="InterPro" id="IPR023366">
    <property type="entry name" value="ATP_synth_asu-like_sf"/>
</dbReference>
<keyword evidence="7" id="KW-0677">Repeat</keyword>
<dbReference type="InterPro" id="IPR017938">
    <property type="entry name" value="Riboflavin_synthase-like_b-brl"/>
</dbReference>
<organism evidence="11 12">
    <name type="scientific">Mycena pura</name>
    <dbReference type="NCBI Taxonomy" id="153505"/>
    <lineage>
        <taxon>Eukaryota</taxon>
        <taxon>Fungi</taxon>
        <taxon>Dikarya</taxon>
        <taxon>Basidiomycota</taxon>
        <taxon>Agaricomycotina</taxon>
        <taxon>Agaricomycetes</taxon>
        <taxon>Agaricomycetidae</taxon>
        <taxon>Agaricales</taxon>
        <taxon>Marasmiineae</taxon>
        <taxon>Mycenaceae</taxon>
        <taxon>Mycena</taxon>
    </lineage>
</organism>
<dbReference type="FunFam" id="2.40.30.20:FF:000003">
    <property type="entry name" value="Riboflavin synthase, alpha subunit"/>
    <property type="match status" value="1"/>
</dbReference>
<reference evidence="11" key="1">
    <citation type="submission" date="2023-03" db="EMBL/GenBank/DDBJ databases">
        <title>Massive genome expansion in bonnet fungi (Mycena s.s.) driven by repeated elements and novel gene families across ecological guilds.</title>
        <authorList>
            <consortium name="Lawrence Berkeley National Laboratory"/>
            <person name="Harder C.B."/>
            <person name="Miyauchi S."/>
            <person name="Viragh M."/>
            <person name="Kuo A."/>
            <person name="Thoen E."/>
            <person name="Andreopoulos B."/>
            <person name="Lu D."/>
            <person name="Skrede I."/>
            <person name="Drula E."/>
            <person name="Henrissat B."/>
            <person name="Morin E."/>
            <person name="Kohler A."/>
            <person name="Barry K."/>
            <person name="LaButti K."/>
            <person name="Morin E."/>
            <person name="Salamov A."/>
            <person name="Lipzen A."/>
            <person name="Mereny Z."/>
            <person name="Hegedus B."/>
            <person name="Baldrian P."/>
            <person name="Stursova M."/>
            <person name="Weitz H."/>
            <person name="Taylor A."/>
            <person name="Grigoriev I.V."/>
            <person name="Nagy L.G."/>
            <person name="Martin F."/>
            <person name="Kauserud H."/>
        </authorList>
    </citation>
    <scope>NUCLEOTIDE SEQUENCE</scope>
    <source>
        <strain evidence="11">9144</strain>
    </source>
</reference>
<evidence type="ECO:0000256" key="9">
    <source>
        <dbReference type="SAM" id="MobiDB-lite"/>
    </source>
</evidence>
<dbReference type="EC" id="2.5.1.9" evidence="3"/>
<evidence type="ECO:0000256" key="8">
    <source>
        <dbReference type="PROSITE-ProRule" id="PRU00524"/>
    </source>
</evidence>
<evidence type="ECO:0000259" key="10">
    <source>
        <dbReference type="PROSITE" id="PS51177"/>
    </source>
</evidence>
<feature type="compositionally biased region" description="Polar residues" evidence="9">
    <location>
        <begin position="246"/>
        <end position="263"/>
    </location>
</feature>
<dbReference type="InterPro" id="IPR001783">
    <property type="entry name" value="Lumazine-bd"/>
</dbReference>
<accession>A0AAD6Y0C8</accession>
<dbReference type="Pfam" id="PF00677">
    <property type="entry name" value="Lum_binding"/>
    <property type="match status" value="2"/>
</dbReference>
<evidence type="ECO:0000256" key="3">
    <source>
        <dbReference type="ARBA" id="ARBA00012827"/>
    </source>
</evidence>